<organism evidence="1 2">
    <name type="scientific">Carya illinoinensis</name>
    <name type="common">Pecan</name>
    <dbReference type="NCBI Taxonomy" id="32201"/>
    <lineage>
        <taxon>Eukaryota</taxon>
        <taxon>Viridiplantae</taxon>
        <taxon>Streptophyta</taxon>
        <taxon>Embryophyta</taxon>
        <taxon>Tracheophyta</taxon>
        <taxon>Spermatophyta</taxon>
        <taxon>Magnoliopsida</taxon>
        <taxon>eudicotyledons</taxon>
        <taxon>Gunneridae</taxon>
        <taxon>Pentapetalae</taxon>
        <taxon>rosids</taxon>
        <taxon>fabids</taxon>
        <taxon>Fagales</taxon>
        <taxon>Juglandaceae</taxon>
        <taxon>Carya</taxon>
    </lineage>
</organism>
<proteinExistence type="predicted"/>
<accession>A0A8T1NGA2</accession>
<dbReference type="Proteomes" id="UP000811609">
    <property type="component" value="Chromosome 15"/>
</dbReference>
<dbReference type="AlphaFoldDB" id="A0A8T1NGA2"/>
<reference evidence="1" key="1">
    <citation type="submission" date="2020-12" db="EMBL/GenBank/DDBJ databases">
        <title>WGS assembly of Carya illinoinensis cv. Pawnee.</title>
        <authorList>
            <person name="Platts A."/>
            <person name="Shu S."/>
            <person name="Wright S."/>
            <person name="Barry K."/>
            <person name="Edger P."/>
            <person name="Pires J.C."/>
            <person name="Schmutz J."/>
        </authorList>
    </citation>
    <scope>NUCLEOTIDE SEQUENCE</scope>
    <source>
        <tissue evidence="1">Leaf</tissue>
    </source>
</reference>
<gene>
    <name evidence="1" type="ORF">CIPAW_15G167500</name>
</gene>
<comment type="caution">
    <text evidence="1">The sequence shown here is derived from an EMBL/GenBank/DDBJ whole genome shotgun (WGS) entry which is preliminary data.</text>
</comment>
<dbReference type="EMBL" id="CM031823">
    <property type="protein sequence ID" value="KAG6627980.1"/>
    <property type="molecule type" value="Genomic_DNA"/>
</dbReference>
<name>A0A8T1NGA2_CARIL</name>
<evidence type="ECO:0000313" key="2">
    <source>
        <dbReference type="Proteomes" id="UP000811609"/>
    </source>
</evidence>
<keyword evidence="2" id="KW-1185">Reference proteome</keyword>
<sequence>MVRFYKSCRAKVVYKNESSIYKRESNKDTA</sequence>
<protein>
    <submittedName>
        <fullName evidence="1">Uncharacterized protein</fullName>
    </submittedName>
</protein>
<evidence type="ECO:0000313" key="1">
    <source>
        <dbReference type="EMBL" id="KAG6627980.1"/>
    </source>
</evidence>